<dbReference type="EMBL" id="LR031872">
    <property type="protein sequence ID" value="VDC99966.1"/>
    <property type="molecule type" value="Genomic_DNA"/>
</dbReference>
<sequence length="246" mass="26819">MEESKRNLLNEEAKASLDIWRYALGIADIAAAKCAIDHKIPEAIETHPSSQPVTLAELSSAISASPSHLRRIMRFLVHLGVFKEVPTEDGLTTGYTNTPLSRRMMITKRDGKSMAPLILFEKNHEMLASWLSLSSVVSSPVNGLLGLIIKPSGSNNIWKNDVWALTKDNPCFGEMINEAMACDVRRVVPRLAGACHDLFDGVATVVDVGGGTGEAMGILVKEFPWIKGFNFDLPHVIEVAQVLDGV</sequence>
<dbReference type="Gene3D" id="1.10.10.10">
    <property type="entry name" value="Winged helix-like DNA-binding domain superfamily/Winged helix DNA-binding domain"/>
    <property type="match status" value="1"/>
</dbReference>
<evidence type="ECO:0000256" key="3">
    <source>
        <dbReference type="ARBA" id="ARBA00022691"/>
    </source>
</evidence>
<dbReference type="AlphaFoldDB" id="A0A3P6B139"/>
<feature type="domain" description="O-methyltransferase dimerisation" evidence="6">
    <location>
        <begin position="20"/>
        <end position="105"/>
    </location>
</feature>
<evidence type="ECO:0000256" key="2">
    <source>
        <dbReference type="ARBA" id="ARBA00022679"/>
    </source>
</evidence>
<dbReference type="PROSITE" id="PS51683">
    <property type="entry name" value="SAM_OMT_II"/>
    <property type="match status" value="1"/>
</dbReference>
<gene>
    <name evidence="7" type="ORF">BOLC3T20804H</name>
</gene>
<evidence type="ECO:0000313" key="7">
    <source>
        <dbReference type="EMBL" id="VDC99966.1"/>
    </source>
</evidence>
<comment type="similarity">
    <text evidence="4">Belongs to the class I-like SAM-binding methyltransferase superfamily. Cation-independent O-methyltransferase family.</text>
</comment>
<evidence type="ECO:0000259" key="5">
    <source>
        <dbReference type="Pfam" id="PF00891"/>
    </source>
</evidence>
<keyword evidence="3" id="KW-0949">S-adenosyl-L-methionine</keyword>
<dbReference type="SUPFAM" id="SSF46785">
    <property type="entry name" value="Winged helix' DNA-binding domain"/>
    <property type="match status" value="1"/>
</dbReference>
<dbReference type="Pfam" id="PF00891">
    <property type="entry name" value="Methyltransf_2"/>
    <property type="match status" value="1"/>
</dbReference>
<dbReference type="Pfam" id="PF08100">
    <property type="entry name" value="Dimerisation"/>
    <property type="match status" value="1"/>
</dbReference>
<keyword evidence="1" id="KW-0489">Methyltransferase</keyword>
<dbReference type="InterPro" id="IPR036388">
    <property type="entry name" value="WH-like_DNA-bd_sf"/>
</dbReference>
<dbReference type="Gene3D" id="3.40.50.150">
    <property type="entry name" value="Vaccinia Virus protein VP39"/>
    <property type="match status" value="1"/>
</dbReference>
<keyword evidence="2" id="KW-0808">Transferase</keyword>
<organism evidence="7">
    <name type="scientific">Brassica oleracea</name>
    <name type="common">Wild cabbage</name>
    <dbReference type="NCBI Taxonomy" id="3712"/>
    <lineage>
        <taxon>Eukaryota</taxon>
        <taxon>Viridiplantae</taxon>
        <taxon>Streptophyta</taxon>
        <taxon>Embryophyta</taxon>
        <taxon>Tracheophyta</taxon>
        <taxon>Spermatophyta</taxon>
        <taxon>Magnoliopsida</taxon>
        <taxon>eudicotyledons</taxon>
        <taxon>Gunneridae</taxon>
        <taxon>Pentapetalae</taxon>
        <taxon>rosids</taxon>
        <taxon>malvids</taxon>
        <taxon>Brassicales</taxon>
        <taxon>Brassicaceae</taxon>
        <taxon>Brassiceae</taxon>
        <taxon>Brassica</taxon>
    </lineage>
</organism>
<dbReference type="InterPro" id="IPR029063">
    <property type="entry name" value="SAM-dependent_MTases_sf"/>
</dbReference>
<evidence type="ECO:0000256" key="4">
    <source>
        <dbReference type="ARBA" id="ARBA00038277"/>
    </source>
</evidence>
<dbReference type="InterPro" id="IPR036390">
    <property type="entry name" value="WH_DNA-bd_sf"/>
</dbReference>
<dbReference type="PANTHER" id="PTHR11746">
    <property type="entry name" value="O-METHYLTRANSFERASE"/>
    <property type="match status" value="1"/>
</dbReference>
<dbReference type="GO" id="GO:0008171">
    <property type="term" value="F:O-methyltransferase activity"/>
    <property type="evidence" value="ECO:0007669"/>
    <property type="project" value="InterPro"/>
</dbReference>
<reference evidence="7" key="1">
    <citation type="submission" date="2018-11" db="EMBL/GenBank/DDBJ databases">
        <authorList>
            <consortium name="Genoscope - CEA"/>
            <person name="William W."/>
        </authorList>
    </citation>
    <scope>NUCLEOTIDE SEQUENCE</scope>
</reference>
<dbReference type="InterPro" id="IPR016461">
    <property type="entry name" value="COMT-like"/>
</dbReference>
<dbReference type="InterPro" id="IPR012967">
    <property type="entry name" value="COMT_dimerisation"/>
</dbReference>
<dbReference type="GO" id="GO:0032259">
    <property type="term" value="P:methylation"/>
    <property type="evidence" value="ECO:0007669"/>
    <property type="project" value="UniProtKB-KW"/>
</dbReference>
<feature type="domain" description="O-methyltransferase C-terminal" evidence="5">
    <location>
        <begin position="162"/>
        <end position="241"/>
    </location>
</feature>
<evidence type="ECO:0000256" key="1">
    <source>
        <dbReference type="ARBA" id="ARBA00022603"/>
    </source>
</evidence>
<proteinExistence type="inferred from homology"/>
<dbReference type="GO" id="GO:0046983">
    <property type="term" value="F:protein dimerization activity"/>
    <property type="evidence" value="ECO:0007669"/>
    <property type="project" value="InterPro"/>
</dbReference>
<protein>
    <submittedName>
        <fullName evidence="7">Uncharacterized protein</fullName>
    </submittedName>
</protein>
<dbReference type="SUPFAM" id="SSF53335">
    <property type="entry name" value="S-adenosyl-L-methionine-dependent methyltransferases"/>
    <property type="match status" value="1"/>
</dbReference>
<dbReference type="InterPro" id="IPR001077">
    <property type="entry name" value="COMT_C"/>
</dbReference>
<name>A0A3P6B139_BRAOL</name>
<accession>A0A3P6B139</accession>
<dbReference type="FunFam" id="1.10.10.10:FF:000836">
    <property type="entry name" value="O-methyltransferase family protein"/>
    <property type="match status" value="1"/>
</dbReference>
<evidence type="ECO:0000259" key="6">
    <source>
        <dbReference type="Pfam" id="PF08100"/>
    </source>
</evidence>